<dbReference type="GO" id="GO:0005789">
    <property type="term" value="C:endoplasmic reticulum membrane"/>
    <property type="evidence" value="ECO:0007669"/>
    <property type="project" value="UniProtKB-SubCell"/>
</dbReference>
<dbReference type="PROSITE" id="PS51186">
    <property type="entry name" value="GNAT"/>
    <property type="match status" value="1"/>
</dbReference>
<dbReference type="GO" id="GO:0006048">
    <property type="term" value="P:UDP-N-acetylglucosamine biosynthetic process"/>
    <property type="evidence" value="ECO:0007669"/>
    <property type="project" value="UniProtKB-UniRule"/>
</dbReference>
<name>A0AA38RR54_9PEZI</name>
<protein>
    <recommendedName>
        <fullName evidence="8">Glucosamine 6-phosphate N-acetyltransferase</fullName>
        <ecNumber evidence="8">2.3.1.4</ecNumber>
    </recommendedName>
</protein>
<comment type="caution">
    <text evidence="10">The sequence shown here is derived from an EMBL/GenBank/DDBJ whole genome shotgun (WGS) entry which is preliminary data.</text>
</comment>
<dbReference type="FunFam" id="3.40.630.30:FF:000048">
    <property type="entry name" value="Glucosamine 6-phosphate N-acetyltransferase"/>
    <property type="match status" value="1"/>
</dbReference>
<dbReference type="Proteomes" id="UP001174694">
    <property type="component" value="Unassembled WGS sequence"/>
</dbReference>
<dbReference type="Gene3D" id="3.40.630.30">
    <property type="match status" value="1"/>
</dbReference>
<dbReference type="EC" id="2.3.1.4" evidence="8"/>
<evidence type="ECO:0000256" key="7">
    <source>
        <dbReference type="ARBA" id="ARBA00023315"/>
    </source>
</evidence>
<dbReference type="CDD" id="cd04301">
    <property type="entry name" value="NAT_SF"/>
    <property type="match status" value="1"/>
</dbReference>
<dbReference type="GO" id="GO:0004343">
    <property type="term" value="F:glucosamine 6-phosphate N-acetyltransferase activity"/>
    <property type="evidence" value="ECO:0007669"/>
    <property type="project" value="UniProtKB-UniRule"/>
</dbReference>
<evidence type="ECO:0000256" key="5">
    <source>
        <dbReference type="ARBA" id="ARBA00022824"/>
    </source>
</evidence>
<dbReference type="InterPro" id="IPR016181">
    <property type="entry name" value="Acyl_CoA_acyltransferase"/>
</dbReference>
<evidence type="ECO:0000256" key="3">
    <source>
        <dbReference type="ARBA" id="ARBA00011738"/>
    </source>
</evidence>
<keyword evidence="6" id="KW-0472">Membrane</keyword>
<evidence type="ECO:0000259" key="9">
    <source>
        <dbReference type="PROSITE" id="PS51186"/>
    </source>
</evidence>
<dbReference type="Pfam" id="PF00583">
    <property type="entry name" value="Acetyltransf_1"/>
    <property type="match status" value="1"/>
</dbReference>
<comment type="subcellular location">
    <subcellularLocation>
        <location evidence="1">Endomembrane system</location>
        <topology evidence="1">Peripheral membrane protein</topology>
    </subcellularLocation>
    <subcellularLocation>
        <location evidence="2">Endoplasmic reticulum membrane</location>
    </subcellularLocation>
</comment>
<dbReference type="InterPro" id="IPR039143">
    <property type="entry name" value="GNPNAT1-like"/>
</dbReference>
<dbReference type="InterPro" id="IPR000182">
    <property type="entry name" value="GNAT_dom"/>
</dbReference>
<evidence type="ECO:0000313" key="11">
    <source>
        <dbReference type="Proteomes" id="UP001174694"/>
    </source>
</evidence>
<feature type="domain" description="N-acetyltransferase" evidence="9">
    <location>
        <begin position="25"/>
        <end position="176"/>
    </location>
</feature>
<dbReference type="AlphaFoldDB" id="A0AA38RR54"/>
<evidence type="ECO:0000256" key="2">
    <source>
        <dbReference type="ARBA" id="ARBA00004586"/>
    </source>
</evidence>
<evidence type="ECO:0000256" key="6">
    <source>
        <dbReference type="ARBA" id="ARBA00023136"/>
    </source>
</evidence>
<reference evidence="10" key="1">
    <citation type="submission" date="2022-07" db="EMBL/GenBank/DDBJ databases">
        <title>Fungi with potential for degradation of polypropylene.</title>
        <authorList>
            <person name="Gostincar C."/>
        </authorList>
    </citation>
    <scope>NUCLEOTIDE SEQUENCE</scope>
    <source>
        <strain evidence="10">EXF-13308</strain>
    </source>
</reference>
<dbReference type="SUPFAM" id="SSF55729">
    <property type="entry name" value="Acyl-CoA N-acyltransferases (Nat)"/>
    <property type="match status" value="1"/>
</dbReference>
<comment type="similarity">
    <text evidence="8">Belongs to the acetyltransferase family. GNA1 subfamily.</text>
</comment>
<evidence type="ECO:0000256" key="4">
    <source>
        <dbReference type="ARBA" id="ARBA00022679"/>
    </source>
</evidence>
<evidence type="ECO:0000256" key="1">
    <source>
        <dbReference type="ARBA" id="ARBA00004184"/>
    </source>
</evidence>
<sequence length="176" mass="19946">MATSKGLFPHSLISPEAAGAFPKSFTIRPLEKEDYARGYLDCLRVLTWVGDLTEEEFNERYEEMVAAKGTYYLLVIEHENRIVGTGSLVVEKKFIHNRGLCGHIEEIAIAKELQGKGLGLLMIQALDSVAKNVGCYKNILNCSPKNEPFYVKCKYFNSGAEMSHYFEKEKESYYRG</sequence>
<organism evidence="10 11">
    <name type="scientific">Pleurostoma richardsiae</name>
    <dbReference type="NCBI Taxonomy" id="41990"/>
    <lineage>
        <taxon>Eukaryota</taxon>
        <taxon>Fungi</taxon>
        <taxon>Dikarya</taxon>
        <taxon>Ascomycota</taxon>
        <taxon>Pezizomycotina</taxon>
        <taxon>Sordariomycetes</taxon>
        <taxon>Sordariomycetidae</taxon>
        <taxon>Calosphaeriales</taxon>
        <taxon>Pleurostomataceae</taxon>
        <taxon>Pleurostoma</taxon>
    </lineage>
</organism>
<evidence type="ECO:0000256" key="8">
    <source>
        <dbReference type="RuleBase" id="RU365086"/>
    </source>
</evidence>
<proteinExistence type="inferred from homology"/>
<comment type="catalytic activity">
    <reaction evidence="8">
        <text>D-glucosamine 6-phosphate + acetyl-CoA = N-acetyl-D-glucosamine 6-phosphate + CoA + H(+)</text>
        <dbReference type="Rhea" id="RHEA:10292"/>
        <dbReference type="ChEBI" id="CHEBI:15378"/>
        <dbReference type="ChEBI" id="CHEBI:57287"/>
        <dbReference type="ChEBI" id="CHEBI:57288"/>
        <dbReference type="ChEBI" id="CHEBI:57513"/>
        <dbReference type="ChEBI" id="CHEBI:58725"/>
        <dbReference type="EC" id="2.3.1.4"/>
    </reaction>
</comment>
<comment type="pathway">
    <text evidence="8">Nucleotide-sugar biosynthesis; UDP-N-acetyl-alpha-D-glucosamine biosynthesis; N-acetyl-alpha-D-glucosamine 1-phosphate from alpha-D-glucosamine 6-phosphate (route I): step 1/2.</text>
</comment>
<keyword evidence="4 8" id="KW-0808">Transferase</keyword>
<dbReference type="PANTHER" id="PTHR13355:SF11">
    <property type="entry name" value="GLUCOSAMINE 6-PHOSPHATE N-ACETYLTRANSFERASE"/>
    <property type="match status" value="1"/>
</dbReference>
<gene>
    <name evidence="10" type="ORF">NKR23_g2109</name>
</gene>
<evidence type="ECO:0000313" key="10">
    <source>
        <dbReference type="EMBL" id="KAJ9155248.1"/>
    </source>
</evidence>
<dbReference type="PANTHER" id="PTHR13355">
    <property type="entry name" value="GLUCOSAMINE 6-PHOSPHATE N-ACETYLTRANSFERASE"/>
    <property type="match status" value="1"/>
</dbReference>
<comment type="subunit">
    <text evidence="3">Homodimer.</text>
</comment>
<accession>A0AA38RR54</accession>
<keyword evidence="11" id="KW-1185">Reference proteome</keyword>
<keyword evidence="7 8" id="KW-0012">Acyltransferase</keyword>
<dbReference type="EMBL" id="JANBVO010000003">
    <property type="protein sequence ID" value="KAJ9155248.1"/>
    <property type="molecule type" value="Genomic_DNA"/>
</dbReference>
<keyword evidence="5" id="KW-0256">Endoplasmic reticulum</keyword>